<accession>A0ACB6R5C2</accession>
<keyword evidence="2" id="KW-1185">Reference proteome</keyword>
<sequence length="205" mass="22850">MVSCKASPEPTESHDLRLEQRFTNAEGCGRPHHSFATQSRDGISQPLRCVLSIPELEKRHPNHWPVVKFGVHALLHRQFLEKAVLKTAPPSSLKLLRSPDAAGINIISSVSKVDKRWHVLGLQADIHLRFRSAGSSPLGLHRDNRTLLRPWQRAARLQTFKQLCRCLRPSAEGYSLTAAMASRSTARFRGSEMHSNSPAGRVATT</sequence>
<gene>
    <name evidence="1" type="ORF">BDR25DRAFT_121529</name>
</gene>
<comment type="caution">
    <text evidence="1">The sequence shown here is derived from an EMBL/GenBank/DDBJ whole genome shotgun (WGS) entry which is preliminary data.</text>
</comment>
<evidence type="ECO:0000313" key="2">
    <source>
        <dbReference type="Proteomes" id="UP000799755"/>
    </source>
</evidence>
<proteinExistence type="predicted"/>
<protein>
    <submittedName>
        <fullName evidence="1">Uncharacterized protein</fullName>
    </submittedName>
</protein>
<dbReference type="EMBL" id="MU003498">
    <property type="protein sequence ID" value="KAF2474376.1"/>
    <property type="molecule type" value="Genomic_DNA"/>
</dbReference>
<organism evidence="1 2">
    <name type="scientific">Lindgomyces ingoldianus</name>
    <dbReference type="NCBI Taxonomy" id="673940"/>
    <lineage>
        <taxon>Eukaryota</taxon>
        <taxon>Fungi</taxon>
        <taxon>Dikarya</taxon>
        <taxon>Ascomycota</taxon>
        <taxon>Pezizomycotina</taxon>
        <taxon>Dothideomycetes</taxon>
        <taxon>Pleosporomycetidae</taxon>
        <taxon>Pleosporales</taxon>
        <taxon>Lindgomycetaceae</taxon>
        <taxon>Lindgomyces</taxon>
    </lineage>
</organism>
<reference evidence="1" key="1">
    <citation type="journal article" date="2020" name="Stud. Mycol.">
        <title>101 Dothideomycetes genomes: a test case for predicting lifestyles and emergence of pathogens.</title>
        <authorList>
            <person name="Haridas S."/>
            <person name="Albert R."/>
            <person name="Binder M."/>
            <person name="Bloem J."/>
            <person name="Labutti K."/>
            <person name="Salamov A."/>
            <person name="Andreopoulos B."/>
            <person name="Baker S."/>
            <person name="Barry K."/>
            <person name="Bills G."/>
            <person name="Bluhm B."/>
            <person name="Cannon C."/>
            <person name="Castanera R."/>
            <person name="Culley D."/>
            <person name="Daum C."/>
            <person name="Ezra D."/>
            <person name="Gonzalez J."/>
            <person name="Henrissat B."/>
            <person name="Kuo A."/>
            <person name="Liang C."/>
            <person name="Lipzen A."/>
            <person name="Lutzoni F."/>
            <person name="Magnuson J."/>
            <person name="Mondo S."/>
            <person name="Nolan M."/>
            <person name="Ohm R."/>
            <person name="Pangilinan J."/>
            <person name="Park H.-J."/>
            <person name="Ramirez L."/>
            <person name="Alfaro M."/>
            <person name="Sun H."/>
            <person name="Tritt A."/>
            <person name="Yoshinaga Y."/>
            <person name="Zwiers L.-H."/>
            <person name="Turgeon B."/>
            <person name="Goodwin S."/>
            <person name="Spatafora J."/>
            <person name="Crous P."/>
            <person name="Grigoriev I."/>
        </authorList>
    </citation>
    <scope>NUCLEOTIDE SEQUENCE</scope>
    <source>
        <strain evidence="1">ATCC 200398</strain>
    </source>
</reference>
<name>A0ACB6R5C2_9PLEO</name>
<dbReference type="Proteomes" id="UP000799755">
    <property type="component" value="Unassembled WGS sequence"/>
</dbReference>
<evidence type="ECO:0000313" key="1">
    <source>
        <dbReference type="EMBL" id="KAF2474376.1"/>
    </source>
</evidence>